<feature type="compositionally biased region" description="Low complexity" evidence="5">
    <location>
        <begin position="315"/>
        <end position="335"/>
    </location>
</feature>
<feature type="domain" description="Abscisic acid G-protein coupled receptor-like" evidence="7">
    <location>
        <begin position="431"/>
        <end position="597"/>
    </location>
</feature>
<evidence type="ECO:0008006" key="11">
    <source>
        <dbReference type="Google" id="ProtNLM"/>
    </source>
</evidence>
<dbReference type="GO" id="GO:0016020">
    <property type="term" value="C:membrane"/>
    <property type="evidence" value="ECO:0007669"/>
    <property type="project" value="UniProtKB-SubCell"/>
</dbReference>
<keyword evidence="3 6" id="KW-1133">Transmembrane helix</keyword>
<evidence type="ECO:0000256" key="3">
    <source>
        <dbReference type="ARBA" id="ARBA00022989"/>
    </source>
</evidence>
<accession>A0A5A8DSM1</accession>
<evidence type="ECO:0000256" key="1">
    <source>
        <dbReference type="ARBA" id="ARBA00004141"/>
    </source>
</evidence>
<feature type="transmembrane region" description="Helical" evidence="6">
    <location>
        <begin position="122"/>
        <end position="143"/>
    </location>
</feature>
<protein>
    <recommendedName>
        <fullName evidence="11">Abscisic acid G-protein coupled receptor-like domain-containing protein</fullName>
    </recommendedName>
</protein>
<gene>
    <name evidence="9" type="ORF">FNF28_02597</name>
</gene>
<evidence type="ECO:0000256" key="6">
    <source>
        <dbReference type="SAM" id="Phobius"/>
    </source>
</evidence>
<comment type="subcellular location">
    <subcellularLocation>
        <location evidence="1">Membrane</location>
        <topology evidence="1">Multi-pass membrane protein</topology>
    </subcellularLocation>
</comment>
<feature type="region of interest" description="Disordered" evidence="5">
    <location>
        <begin position="280"/>
        <end position="340"/>
    </location>
</feature>
<dbReference type="EMBL" id="VLTL01000030">
    <property type="protein sequence ID" value="KAA0168179.1"/>
    <property type="molecule type" value="Genomic_DNA"/>
</dbReference>
<evidence type="ECO:0000256" key="5">
    <source>
        <dbReference type="SAM" id="MobiDB-lite"/>
    </source>
</evidence>
<dbReference type="Pfam" id="PF12537">
    <property type="entry name" value="GPHR_N"/>
    <property type="match status" value="1"/>
</dbReference>
<dbReference type="PANTHER" id="PTHR15948">
    <property type="entry name" value="G-PROTEIN COUPLED RECEPTOR 89-RELATED"/>
    <property type="match status" value="1"/>
</dbReference>
<keyword evidence="4 6" id="KW-0472">Membrane</keyword>
<dbReference type="AlphaFoldDB" id="A0A5A8DSM1"/>
<dbReference type="InterPro" id="IPR015672">
    <property type="entry name" value="GPHR/GTG"/>
</dbReference>
<name>A0A5A8DSM1_CAFRO</name>
<dbReference type="InterPro" id="IPR025969">
    <property type="entry name" value="ABA_GPCR_dom"/>
</dbReference>
<evidence type="ECO:0000259" key="8">
    <source>
        <dbReference type="Pfam" id="PF12537"/>
    </source>
</evidence>
<keyword evidence="2 6" id="KW-0812">Transmembrane</keyword>
<feature type="transmembrane region" description="Helical" evidence="6">
    <location>
        <begin position="576"/>
        <end position="597"/>
    </location>
</feature>
<sequence length="629" mass="66875">MLNANRSTWMALESMRSLSGTELASVAATYLAALSFGLIFYVTFLRRKQERMSFLAPLIFAMTFAMSFHMLVLAIIEVLGYLNVEARFALWRLNLSGLAVMQVGVVPWVLAQTLLTDHGMHWAAAACGTVPLYVGYLVLYHYLGALFPITASESFGGVLSLEGNVGRLGVLGVTTSALLAGYGGVMSPATWIPAFNRRVPRGAIAARAKAVRMLQAELVKEMLRHRAAQAEARSHGPAAEAAAARAALGGQSDFVLDLNAAVLDEGDAGTSGGSGSAAGGIVGGAAPRMGPSSAGIGGMEDRGAWGGEERDDGPAALSRRQGRAQRASASAAPPREGGGYAMQLVGQLDGAASARAGRGRAGRRPVGAPGSQGWFALLCCCCISDGMSPAGRAAVARVHASGERVRTLHLLLQDETNVYKELHASQVAEAKSRTLQGRFFHVAGWLLLGYTVSKALMSVRNVLFSIDPQLDLITRVVDNALRLLHFPQWVQGLVQPASFVVVGAIVVTSTRGFLMSLAKVFRAVSSRTSGQSLALGLAFVMASYFISVVLLMRMAVPEQYREMLTRALGGVHFMFFHRWFDIVYIASITVVTATVVLERSSQLPMAIEVTALDEDPDFGRGGIEALKQA</sequence>
<feature type="transmembrane region" description="Helical" evidence="6">
    <location>
        <begin position="88"/>
        <end position="110"/>
    </location>
</feature>
<evidence type="ECO:0000259" key="7">
    <source>
        <dbReference type="Pfam" id="PF12430"/>
    </source>
</evidence>
<dbReference type="Pfam" id="PF12430">
    <property type="entry name" value="ABA_GPCR"/>
    <property type="match status" value="1"/>
</dbReference>
<feature type="transmembrane region" description="Helical" evidence="6">
    <location>
        <begin position="533"/>
        <end position="556"/>
    </location>
</feature>
<proteinExistence type="predicted"/>
<feature type="domain" description="Golgi pH regulator conserved" evidence="8">
    <location>
        <begin position="161"/>
        <end position="220"/>
    </location>
</feature>
<comment type="caution">
    <text evidence="9">The sequence shown here is derived from an EMBL/GenBank/DDBJ whole genome shotgun (WGS) entry which is preliminary data.</text>
</comment>
<feature type="transmembrane region" description="Helical" evidence="6">
    <location>
        <begin position="54"/>
        <end position="76"/>
    </location>
</feature>
<feature type="transmembrane region" description="Helical" evidence="6">
    <location>
        <begin position="23"/>
        <end position="42"/>
    </location>
</feature>
<evidence type="ECO:0000256" key="2">
    <source>
        <dbReference type="ARBA" id="ARBA00022692"/>
    </source>
</evidence>
<dbReference type="InterPro" id="IPR022535">
    <property type="entry name" value="Golgi_pH-regulator_cons_dom"/>
</dbReference>
<feature type="transmembrane region" description="Helical" evidence="6">
    <location>
        <begin position="168"/>
        <end position="192"/>
    </location>
</feature>
<evidence type="ECO:0000313" key="10">
    <source>
        <dbReference type="Proteomes" id="UP000324907"/>
    </source>
</evidence>
<reference evidence="9 10" key="1">
    <citation type="submission" date="2019-07" db="EMBL/GenBank/DDBJ databases">
        <title>Genomes of Cafeteria roenbergensis.</title>
        <authorList>
            <person name="Fischer M.G."/>
            <person name="Hackl T."/>
            <person name="Roman M."/>
        </authorList>
    </citation>
    <scope>NUCLEOTIDE SEQUENCE [LARGE SCALE GENOMIC DNA]</scope>
    <source>
        <strain evidence="9 10">RCC970-E3</strain>
    </source>
</reference>
<organism evidence="9 10">
    <name type="scientific">Cafeteria roenbergensis</name>
    <name type="common">Marine flagellate</name>
    <dbReference type="NCBI Taxonomy" id="33653"/>
    <lineage>
        <taxon>Eukaryota</taxon>
        <taxon>Sar</taxon>
        <taxon>Stramenopiles</taxon>
        <taxon>Bigyra</taxon>
        <taxon>Opalozoa</taxon>
        <taxon>Bicosoecida</taxon>
        <taxon>Cafeteriaceae</taxon>
        <taxon>Cafeteria</taxon>
    </lineage>
</organism>
<dbReference type="Proteomes" id="UP000324907">
    <property type="component" value="Unassembled WGS sequence"/>
</dbReference>
<dbReference type="PANTHER" id="PTHR15948:SF0">
    <property type="entry name" value="GOLGI PH REGULATOR A-RELATED"/>
    <property type="match status" value="1"/>
</dbReference>
<feature type="transmembrane region" description="Helical" evidence="6">
    <location>
        <begin position="497"/>
        <end position="521"/>
    </location>
</feature>
<evidence type="ECO:0000256" key="4">
    <source>
        <dbReference type="ARBA" id="ARBA00023136"/>
    </source>
</evidence>
<evidence type="ECO:0000313" key="9">
    <source>
        <dbReference type="EMBL" id="KAA0168179.1"/>
    </source>
</evidence>